<dbReference type="CDD" id="cd00082">
    <property type="entry name" value="HisKA"/>
    <property type="match status" value="1"/>
</dbReference>
<keyword evidence="3" id="KW-0808">Transferase</keyword>
<dbReference type="InterPro" id="IPR000700">
    <property type="entry name" value="PAS-assoc_C"/>
</dbReference>
<feature type="domain" description="PAS" evidence="8">
    <location>
        <begin position="312"/>
        <end position="382"/>
    </location>
</feature>
<dbReference type="SMART" id="SM00086">
    <property type="entry name" value="PAC"/>
    <property type="match status" value="1"/>
</dbReference>
<dbReference type="Gene3D" id="1.10.287.130">
    <property type="match status" value="1"/>
</dbReference>
<dbReference type="Gene3D" id="3.30.450.20">
    <property type="entry name" value="PAS domain"/>
    <property type="match status" value="1"/>
</dbReference>
<evidence type="ECO:0000256" key="4">
    <source>
        <dbReference type="ARBA" id="ARBA00022777"/>
    </source>
</evidence>
<protein>
    <recommendedName>
        <fullName evidence="2">histidine kinase</fullName>
        <ecNumber evidence="2">2.7.13.3</ecNumber>
    </recommendedName>
</protein>
<evidence type="ECO:0000259" key="7">
    <source>
        <dbReference type="PROSITE" id="PS50109"/>
    </source>
</evidence>
<dbReference type="AlphaFoldDB" id="A0AAP2YW93"/>
<dbReference type="SUPFAM" id="SSF47384">
    <property type="entry name" value="Homodimeric domain of signal transducing histidine kinase"/>
    <property type="match status" value="1"/>
</dbReference>
<evidence type="ECO:0000259" key="8">
    <source>
        <dbReference type="PROSITE" id="PS50112"/>
    </source>
</evidence>
<evidence type="ECO:0000256" key="3">
    <source>
        <dbReference type="ARBA" id="ARBA00022679"/>
    </source>
</evidence>
<feature type="compositionally biased region" description="Basic and acidic residues" evidence="6">
    <location>
        <begin position="556"/>
        <end position="571"/>
    </location>
</feature>
<dbReference type="SMART" id="SM00091">
    <property type="entry name" value="PAS"/>
    <property type="match status" value="1"/>
</dbReference>
<dbReference type="Pfam" id="PF13426">
    <property type="entry name" value="PAS_9"/>
    <property type="match status" value="1"/>
</dbReference>
<dbReference type="InterPro" id="IPR036890">
    <property type="entry name" value="HATPase_C_sf"/>
</dbReference>
<evidence type="ECO:0000313" key="11">
    <source>
        <dbReference type="Proteomes" id="UP001321018"/>
    </source>
</evidence>
<dbReference type="InterPro" id="IPR029016">
    <property type="entry name" value="GAF-like_dom_sf"/>
</dbReference>
<dbReference type="Gene3D" id="3.30.565.10">
    <property type="entry name" value="Histidine kinase-like ATPase, C-terminal domain"/>
    <property type="match status" value="1"/>
</dbReference>
<dbReference type="SMART" id="SM00387">
    <property type="entry name" value="HATPase_c"/>
    <property type="match status" value="1"/>
</dbReference>
<dbReference type="GO" id="GO:0000155">
    <property type="term" value="F:phosphorelay sensor kinase activity"/>
    <property type="evidence" value="ECO:0007669"/>
    <property type="project" value="InterPro"/>
</dbReference>
<dbReference type="InterPro" id="IPR050736">
    <property type="entry name" value="Sensor_HK_Regulatory"/>
</dbReference>
<dbReference type="InterPro" id="IPR011006">
    <property type="entry name" value="CheY-like_superfamily"/>
</dbReference>
<feature type="domain" description="PAC" evidence="9">
    <location>
        <begin position="386"/>
        <end position="437"/>
    </location>
</feature>
<dbReference type="PROSITE" id="PS50113">
    <property type="entry name" value="PAC"/>
    <property type="match status" value="1"/>
</dbReference>
<dbReference type="SUPFAM" id="SSF55781">
    <property type="entry name" value="GAF domain-like"/>
    <property type="match status" value="1"/>
</dbReference>
<keyword evidence="4" id="KW-0418">Kinase</keyword>
<dbReference type="Pfam" id="PF13185">
    <property type="entry name" value="GAF_2"/>
    <property type="match status" value="1"/>
</dbReference>
<dbReference type="PROSITE" id="PS50112">
    <property type="entry name" value="PAS"/>
    <property type="match status" value="1"/>
</dbReference>
<reference evidence="10" key="1">
    <citation type="submission" date="2022-09" db="EMBL/GenBank/DDBJ databases">
        <title>Enrichment on poylsaccharides allowed isolation of novel metabolic and taxonomic groups of Haloarchaea.</title>
        <authorList>
            <person name="Sorokin D.Y."/>
            <person name="Elcheninov A.G."/>
            <person name="Khizhniak T.V."/>
            <person name="Kolganova T.V."/>
            <person name="Kublanov I.V."/>
        </authorList>
    </citation>
    <scope>NUCLEOTIDE SEQUENCE</scope>
    <source>
        <strain evidence="10">AArc-xg1-1</strain>
    </source>
</reference>
<dbReference type="InterPro" id="IPR035965">
    <property type="entry name" value="PAS-like_dom_sf"/>
</dbReference>
<dbReference type="InterPro" id="IPR003018">
    <property type="entry name" value="GAF"/>
</dbReference>
<dbReference type="SUPFAM" id="SSF52172">
    <property type="entry name" value="CheY-like"/>
    <property type="match status" value="1"/>
</dbReference>
<dbReference type="InterPro" id="IPR001610">
    <property type="entry name" value="PAC"/>
</dbReference>
<dbReference type="InterPro" id="IPR000014">
    <property type="entry name" value="PAS"/>
</dbReference>
<accession>A0AAP2YW93</accession>
<comment type="catalytic activity">
    <reaction evidence="1">
        <text>ATP + protein L-histidine = ADP + protein N-phospho-L-histidine.</text>
        <dbReference type="EC" id="2.7.13.3"/>
    </reaction>
</comment>
<organism evidence="10 11">
    <name type="scientific">Natronoglomus mannanivorans</name>
    <dbReference type="NCBI Taxonomy" id="2979990"/>
    <lineage>
        <taxon>Archaea</taxon>
        <taxon>Methanobacteriati</taxon>
        <taxon>Methanobacteriota</taxon>
        <taxon>Stenosarchaea group</taxon>
        <taxon>Halobacteria</taxon>
        <taxon>Halobacteriales</taxon>
        <taxon>Natrialbaceae</taxon>
        <taxon>Natronoglomus</taxon>
    </lineage>
</organism>
<comment type="caution">
    <text evidence="10">The sequence shown here is derived from an EMBL/GenBank/DDBJ whole genome shotgun (WGS) entry which is preliminary data.</text>
</comment>
<dbReference type="Gene3D" id="3.30.450.40">
    <property type="match status" value="1"/>
</dbReference>
<evidence type="ECO:0000313" key="10">
    <source>
        <dbReference type="EMBL" id="MCU4740118.1"/>
    </source>
</evidence>
<evidence type="ECO:0000256" key="1">
    <source>
        <dbReference type="ARBA" id="ARBA00000085"/>
    </source>
</evidence>
<gene>
    <name evidence="10" type="ORF">OB960_01720</name>
</gene>
<dbReference type="EMBL" id="JAOPKA010000001">
    <property type="protein sequence ID" value="MCU4740118.1"/>
    <property type="molecule type" value="Genomic_DNA"/>
</dbReference>
<dbReference type="Proteomes" id="UP001321018">
    <property type="component" value="Unassembled WGS sequence"/>
</dbReference>
<dbReference type="PANTHER" id="PTHR43711">
    <property type="entry name" value="TWO-COMPONENT HISTIDINE KINASE"/>
    <property type="match status" value="1"/>
</dbReference>
<name>A0AAP2YW93_9EURY</name>
<proteinExistence type="predicted"/>
<dbReference type="NCBIfam" id="TIGR00229">
    <property type="entry name" value="sensory_box"/>
    <property type="match status" value="1"/>
</dbReference>
<dbReference type="SMART" id="SM00388">
    <property type="entry name" value="HisKA"/>
    <property type="match status" value="1"/>
</dbReference>
<dbReference type="PANTHER" id="PTHR43711:SF1">
    <property type="entry name" value="HISTIDINE KINASE 1"/>
    <property type="match status" value="1"/>
</dbReference>
<dbReference type="InterPro" id="IPR003594">
    <property type="entry name" value="HATPase_dom"/>
</dbReference>
<dbReference type="Pfam" id="PF00512">
    <property type="entry name" value="HisKA"/>
    <property type="match status" value="1"/>
</dbReference>
<dbReference type="EC" id="2.7.13.3" evidence="2"/>
<sequence>MNRPRVLCVSSDRSTRATVTLSLADASVNVVVAQTSAIAVDRLEYESIDAVIIDASTVANVPGLLDAVESRWPGTPAFVHWSDDEQSSVTVLTEVIARAERIETATTPDAEVDSSTAKRRKTSPELAAAVTRRIGTKTDPAFDRLVGTVKRRLADARSPGSIEQAIREEFVADDRFAFAWVGEYDPGEREIVPWLTDAATVEWPMHRTFSIGDGSQPLLERTLRSRELQTVQQLADNQSIVPLGGAAADRQVESVATAPLATGDDLYGVLVVYTHEKLSTAGREAIRSIAETASYALESVAVRGQLGQQQQALRRYERLVETAGDGMYVLDGDGHFTTINDALLEMTGYSREGLLGEHISVLFDGDGVDATMETIDALLETDRSTDTVESVLETKSGGTIPCETQLAVLAHDDEFRGSVGVVRDITDRKRRERTLRQQNERLDAFARIVSHDLRNPLGVSKGYLDLLEETGSFDYLTNVREGLNRMEAIIADVLAIAREGEWAADSEPVDLEKISREAWENVATDDATISIEGSMLLDADRSRMLRLLENLFRNAVEHGTEPPRGRSAKGEEEGDGDPNAHPDERDTEPGSSLTVRVGVLEGDDPDATEREQGQSAQTTQAKHSETSEPERVESRPVGFFVEDNGRGMPAEIRDYAFDSEVTTSSSGLGIGLWVVREVATGHGWTTEATESETGGARFEFVVAETDD</sequence>
<keyword evidence="5" id="KW-0902">Two-component regulatory system</keyword>
<dbReference type="CDD" id="cd00075">
    <property type="entry name" value="HATPase"/>
    <property type="match status" value="1"/>
</dbReference>
<feature type="domain" description="Histidine kinase" evidence="7">
    <location>
        <begin position="448"/>
        <end position="706"/>
    </location>
</feature>
<evidence type="ECO:0000256" key="6">
    <source>
        <dbReference type="SAM" id="MobiDB-lite"/>
    </source>
</evidence>
<evidence type="ECO:0000259" key="9">
    <source>
        <dbReference type="PROSITE" id="PS50113"/>
    </source>
</evidence>
<dbReference type="InterPro" id="IPR036097">
    <property type="entry name" value="HisK_dim/P_sf"/>
</dbReference>
<dbReference type="InterPro" id="IPR005467">
    <property type="entry name" value="His_kinase_dom"/>
</dbReference>
<feature type="compositionally biased region" description="Basic and acidic residues" evidence="6">
    <location>
        <begin position="622"/>
        <end position="634"/>
    </location>
</feature>
<dbReference type="SUPFAM" id="SSF55874">
    <property type="entry name" value="ATPase domain of HSP90 chaperone/DNA topoisomerase II/histidine kinase"/>
    <property type="match status" value="1"/>
</dbReference>
<dbReference type="PROSITE" id="PS50109">
    <property type="entry name" value="HIS_KIN"/>
    <property type="match status" value="1"/>
</dbReference>
<feature type="compositionally biased region" description="Basic and acidic residues" evidence="6">
    <location>
        <begin position="578"/>
        <end position="588"/>
    </location>
</feature>
<evidence type="ECO:0000256" key="2">
    <source>
        <dbReference type="ARBA" id="ARBA00012438"/>
    </source>
</evidence>
<dbReference type="InterPro" id="IPR003661">
    <property type="entry name" value="HisK_dim/P_dom"/>
</dbReference>
<feature type="region of interest" description="Disordered" evidence="6">
    <location>
        <begin position="556"/>
        <end position="635"/>
    </location>
</feature>
<dbReference type="Pfam" id="PF02518">
    <property type="entry name" value="HATPase_c"/>
    <property type="match status" value="1"/>
</dbReference>
<dbReference type="CDD" id="cd00130">
    <property type="entry name" value="PAS"/>
    <property type="match status" value="1"/>
</dbReference>
<dbReference type="RefSeq" id="WP_338001971.1">
    <property type="nucleotide sequence ID" value="NZ_JAOPKA010000001.1"/>
</dbReference>
<evidence type="ECO:0000256" key="5">
    <source>
        <dbReference type="ARBA" id="ARBA00023012"/>
    </source>
</evidence>
<dbReference type="SUPFAM" id="SSF55785">
    <property type="entry name" value="PYP-like sensor domain (PAS domain)"/>
    <property type="match status" value="1"/>
</dbReference>